<dbReference type="GO" id="GO:0006629">
    <property type="term" value="P:lipid metabolic process"/>
    <property type="evidence" value="ECO:0007669"/>
    <property type="project" value="InterPro"/>
</dbReference>
<dbReference type="PANTHER" id="PTHR22835">
    <property type="entry name" value="ZINC FINGER FYVE DOMAIN CONTAINING PROTEIN"/>
    <property type="match status" value="1"/>
</dbReference>
<keyword evidence="3" id="KW-0378">Hydrolase</keyword>
<evidence type="ECO:0000256" key="3">
    <source>
        <dbReference type="ARBA" id="ARBA00022801"/>
    </source>
</evidence>
<dbReference type="InterPro" id="IPR008265">
    <property type="entry name" value="Lipase_GDSL_AS"/>
</dbReference>
<proteinExistence type="inferred from homology"/>
<dbReference type="SUPFAM" id="SSF52266">
    <property type="entry name" value="SGNH hydrolase"/>
    <property type="match status" value="1"/>
</dbReference>
<dbReference type="GO" id="GO:0016298">
    <property type="term" value="F:lipase activity"/>
    <property type="evidence" value="ECO:0007669"/>
    <property type="project" value="InterPro"/>
</dbReference>
<evidence type="ECO:0000256" key="5">
    <source>
        <dbReference type="SAM" id="Phobius"/>
    </source>
</evidence>
<feature type="transmembrane region" description="Helical" evidence="5">
    <location>
        <begin position="21"/>
        <end position="43"/>
    </location>
</feature>
<keyword evidence="2" id="KW-0732">Signal</keyword>
<gene>
    <name evidence="6" type="ORF">Din_045149</name>
</gene>
<evidence type="ECO:0000256" key="2">
    <source>
        <dbReference type="ARBA" id="ARBA00022729"/>
    </source>
</evidence>
<dbReference type="InterPro" id="IPR035669">
    <property type="entry name" value="SGNH_plant_lipase-like"/>
</dbReference>
<evidence type="ECO:0000313" key="6">
    <source>
        <dbReference type="EMBL" id="MPA75708.1"/>
    </source>
</evidence>
<accession>A0A5B7C4F5</accession>
<dbReference type="InterPro" id="IPR036514">
    <property type="entry name" value="SGNH_hydro_sf"/>
</dbReference>
<dbReference type="CDD" id="cd01837">
    <property type="entry name" value="SGNH_plant_lipase_like"/>
    <property type="match status" value="1"/>
</dbReference>
<dbReference type="Pfam" id="PF00657">
    <property type="entry name" value="Lipase_GDSL"/>
    <property type="match status" value="1"/>
</dbReference>
<protein>
    <recommendedName>
        <fullName evidence="7">GDSL esterase/lipase</fullName>
    </recommendedName>
</protein>
<evidence type="ECO:0000256" key="4">
    <source>
        <dbReference type="ARBA" id="ARBA00023180"/>
    </source>
</evidence>
<name>A0A5B7C4F5_DAVIN</name>
<reference evidence="6" key="1">
    <citation type="submission" date="2019-08" db="EMBL/GenBank/DDBJ databases">
        <title>Reference gene set and small RNA set construction with multiple tissues from Davidia involucrata Baill.</title>
        <authorList>
            <person name="Yang H."/>
            <person name="Zhou C."/>
            <person name="Li G."/>
            <person name="Wang J."/>
            <person name="Gao P."/>
            <person name="Wang M."/>
            <person name="Wang R."/>
            <person name="Zhao Y."/>
        </authorList>
    </citation>
    <scope>NUCLEOTIDE SEQUENCE</scope>
    <source>
        <tissue evidence="6">Mixed with DoveR01_LX</tissue>
    </source>
</reference>
<keyword evidence="4" id="KW-0325">Glycoprotein</keyword>
<keyword evidence="5" id="KW-1133">Transmembrane helix</keyword>
<evidence type="ECO:0008006" key="7">
    <source>
        <dbReference type="Google" id="ProtNLM"/>
    </source>
</evidence>
<organism evidence="6">
    <name type="scientific">Davidia involucrata</name>
    <name type="common">Dove tree</name>
    <dbReference type="NCBI Taxonomy" id="16924"/>
    <lineage>
        <taxon>Eukaryota</taxon>
        <taxon>Viridiplantae</taxon>
        <taxon>Streptophyta</taxon>
        <taxon>Embryophyta</taxon>
        <taxon>Tracheophyta</taxon>
        <taxon>Spermatophyta</taxon>
        <taxon>Magnoliopsida</taxon>
        <taxon>eudicotyledons</taxon>
        <taxon>Gunneridae</taxon>
        <taxon>Pentapetalae</taxon>
        <taxon>asterids</taxon>
        <taxon>Cornales</taxon>
        <taxon>Nyssaceae</taxon>
        <taxon>Davidia</taxon>
    </lineage>
</organism>
<comment type="similarity">
    <text evidence="1">Belongs to the 'GDSL' lipolytic enzyme family.</text>
</comment>
<dbReference type="AlphaFoldDB" id="A0A5B7C4F5"/>
<evidence type="ECO:0000256" key="1">
    <source>
        <dbReference type="ARBA" id="ARBA00008668"/>
    </source>
</evidence>
<dbReference type="EMBL" id="GHES01045149">
    <property type="protein sequence ID" value="MPA75708.1"/>
    <property type="molecule type" value="Transcribed_RNA"/>
</dbReference>
<sequence length="394" mass="43206">MASSCSSSRYFLHKHTIFLHIFLIILTMSTPYAIGCYTSIIAFGDSLIDTGNSLHRSPPDDPPTFGRPPYGETYFPHPTGRCCDGRIIIDFIAQNLGLPLIRPYFGGKNGSEVADLERGVNFAIVGAMALDDSFFEERGISLTYANSSLRCQLSWFKDFLPSLCLTSSNCKSLLQSSLFTLEFGGNDYIHALRSGKSLEEVQSYVSLVVNTIASTISELIELGTRTIMVPGSIPLGCLPSSLTYFISSDMEEYDSIGCLIWVNKLAEYHNEQLQIALNQTRELHPHATIIYADYYNLAMPLIISPSKFGFTKGALIACCGAGGPYNYNTSVSCGDPPSSAPDDPSLYVNWDGLHLTEAAYKLMSKGLLEGQYTIPHINTSCVSMTVSAEYPNNE</sequence>
<dbReference type="PANTHER" id="PTHR22835:SF683">
    <property type="entry name" value="OS05G0506800 PROTEIN"/>
    <property type="match status" value="1"/>
</dbReference>
<keyword evidence="5" id="KW-0812">Transmembrane</keyword>
<keyword evidence="5" id="KW-0472">Membrane</keyword>
<dbReference type="PROSITE" id="PS01098">
    <property type="entry name" value="LIPASE_GDSL_SER"/>
    <property type="match status" value="1"/>
</dbReference>
<dbReference type="InterPro" id="IPR001087">
    <property type="entry name" value="GDSL"/>
</dbReference>
<dbReference type="Gene3D" id="3.40.50.1110">
    <property type="entry name" value="SGNH hydrolase"/>
    <property type="match status" value="1"/>
</dbReference>